<dbReference type="AlphaFoldDB" id="A0AAV6U3M9"/>
<organism evidence="1 2">
    <name type="scientific">Oedothorax gibbosus</name>
    <dbReference type="NCBI Taxonomy" id="931172"/>
    <lineage>
        <taxon>Eukaryota</taxon>
        <taxon>Metazoa</taxon>
        <taxon>Ecdysozoa</taxon>
        <taxon>Arthropoda</taxon>
        <taxon>Chelicerata</taxon>
        <taxon>Arachnida</taxon>
        <taxon>Araneae</taxon>
        <taxon>Araneomorphae</taxon>
        <taxon>Entelegynae</taxon>
        <taxon>Araneoidea</taxon>
        <taxon>Linyphiidae</taxon>
        <taxon>Erigoninae</taxon>
        <taxon>Oedothorax</taxon>
    </lineage>
</organism>
<comment type="caution">
    <text evidence="1">The sequence shown here is derived from an EMBL/GenBank/DDBJ whole genome shotgun (WGS) entry which is preliminary data.</text>
</comment>
<accession>A0AAV6U3M9</accession>
<dbReference type="EMBL" id="JAFNEN010000682">
    <property type="protein sequence ID" value="KAG8178594.1"/>
    <property type="molecule type" value="Genomic_DNA"/>
</dbReference>
<gene>
    <name evidence="1" type="ORF">JTE90_019700</name>
</gene>
<evidence type="ECO:0000313" key="1">
    <source>
        <dbReference type="EMBL" id="KAG8178594.1"/>
    </source>
</evidence>
<keyword evidence="2" id="KW-1185">Reference proteome</keyword>
<protein>
    <submittedName>
        <fullName evidence="1">Uncharacterized protein</fullName>
    </submittedName>
</protein>
<dbReference type="Proteomes" id="UP000827092">
    <property type="component" value="Unassembled WGS sequence"/>
</dbReference>
<sequence>MICLLVQVGIEGLYVCPRSSESSSTRPHPFFLILGTRRGADKTDPTEAEHEREMKTTPNWCQTLITGRFCHKASSDFEWGIRPIMGMSKKWF</sequence>
<name>A0AAV6U3M9_9ARAC</name>
<proteinExistence type="predicted"/>
<evidence type="ECO:0000313" key="2">
    <source>
        <dbReference type="Proteomes" id="UP000827092"/>
    </source>
</evidence>
<reference evidence="1 2" key="1">
    <citation type="journal article" date="2022" name="Nat. Ecol. Evol.">
        <title>A masculinizing supergene underlies an exaggerated male reproductive morph in a spider.</title>
        <authorList>
            <person name="Hendrickx F."/>
            <person name="De Corte Z."/>
            <person name="Sonet G."/>
            <person name="Van Belleghem S.M."/>
            <person name="Kostlbacher S."/>
            <person name="Vangestel C."/>
        </authorList>
    </citation>
    <scope>NUCLEOTIDE SEQUENCE [LARGE SCALE GENOMIC DNA]</scope>
    <source>
        <strain evidence="1">W744_W776</strain>
    </source>
</reference>